<organism evidence="3 4">
    <name type="scientific">Candidatus Woesebacteria bacterium CG_4_10_14_0_2_um_filter_39_14</name>
    <dbReference type="NCBI Taxonomy" id="1975054"/>
    <lineage>
        <taxon>Bacteria</taxon>
        <taxon>Candidatus Woeseibacteriota</taxon>
    </lineage>
</organism>
<evidence type="ECO:0000259" key="2">
    <source>
        <dbReference type="Pfam" id="PF13439"/>
    </source>
</evidence>
<feature type="domain" description="Glycosyltransferase subfamily 4-like N-terminal" evidence="2">
    <location>
        <begin position="43"/>
        <end position="134"/>
    </location>
</feature>
<evidence type="ECO:0000313" key="4">
    <source>
        <dbReference type="Proteomes" id="UP000229753"/>
    </source>
</evidence>
<feature type="non-terminal residue" evidence="3">
    <location>
        <position position="135"/>
    </location>
</feature>
<sequence>MIDQLEKIDRNNSYTIYLKDKPLSDLPKERSGWKYLVFGPSKLWTQLALPFKLFTQKEKIDIFYSPSHYAPRFSPVPTIISIMDLWHHRHPEQFNKKDLYQLTKWESYSVKQASHIITISEFTKREIIKFYGLSE</sequence>
<evidence type="ECO:0000256" key="1">
    <source>
        <dbReference type="ARBA" id="ARBA00022679"/>
    </source>
</evidence>
<dbReference type="InterPro" id="IPR028098">
    <property type="entry name" value="Glyco_trans_4-like_N"/>
</dbReference>
<dbReference type="PANTHER" id="PTHR46401:SF2">
    <property type="entry name" value="GLYCOSYLTRANSFERASE WBBK-RELATED"/>
    <property type="match status" value="1"/>
</dbReference>
<comment type="caution">
    <text evidence="3">The sequence shown here is derived from an EMBL/GenBank/DDBJ whole genome shotgun (WGS) entry which is preliminary data.</text>
</comment>
<dbReference type="EMBL" id="PFNO01000165">
    <property type="protein sequence ID" value="PIZ47572.1"/>
    <property type="molecule type" value="Genomic_DNA"/>
</dbReference>
<reference evidence="4" key="1">
    <citation type="submission" date="2017-09" db="EMBL/GenBank/DDBJ databases">
        <title>Depth-based differentiation of microbial function through sediment-hosted aquifers and enrichment of novel symbionts in the deep terrestrial subsurface.</title>
        <authorList>
            <person name="Probst A.J."/>
            <person name="Ladd B."/>
            <person name="Jarett J.K."/>
            <person name="Geller-Mcgrath D.E."/>
            <person name="Sieber C.M.K."/>
            <person name="Emerson J.B."/>
            <person name="Anantharaman K."/>
            <person name="Thomas B.C."/>
            <person name="Malmstrom R."/>
            <person name="Stieglmeier M."/>
            <person name="Klingl A."/>
            <person name="Woyke T."/>
            <person name="Ryan C.M."/>
            <person name="Banfield J.F."/>
        </authorList>
    </citation>
    <scope>NUCLEOTIDE SEQUENCE [LARGE SCALE GENOMIC DNA]</scope>
</reference>
<dbReference type="AlphaFoldDB" id="A0A2M7TKU6"/>
<dbReference type="GO" id="GO:0016757">
    <property type="term" value="F:glycosyltransferase activity"/>
    <property type="evidence" value="ECO:0007669"/>
    <property type="project" value="TreeGrafter"/>
</dbReference>
<dbReference type="Gene3D" id="3.40.50.2000">
    <property type="entry name" value="Glycogen Phosphorylase B"/>
    <property type="match status" value="1"/>
</dbReference>
<dbReference type="Pfam" id="PF13439">
    <property type="entry name" value="Glyco_transf_4"/>
    <property type="match status" value="1"/>
</dbReference>
<dbReference type="SUPFAM" id="SSF53756">
    <property type="entry name" value="UDP-Glycosyltransferase/glycogen phosphorylase"/>
    <property type="match status" value="1"/>
</dbReference>
<dbReference type="GO" id="GO:0009103">
    <property type="term" value="P:lipopolysaccharide biosynthetic process"/>
    <property type="evidence" value="ECO:0007669"/>
    <property type="project" value="TreeGrafter"/>
</dbReference>
<keyword evidence="1" id="KW-0808">Transferase</keyword>
<proteinExistence type="predicted"/>
<gene>
    <name evidence="3" type="ORF">COY29_05015</name>
</gene>
<name>A0A2M7TKU6_9BACT</name>
<evidence type="ECO:0000313" key="3">
    <source>
        <dbReference type="EMBL" id="PIZ47572.1"/>
    </source>
</evidence>
<dbReference type="PANTHER" id="PTHR46401">
    <property type="entry name" value="GLYCOSYLTRANSFERASE WBBK-RELATED"/>
    <property type="match status" value="1"/>
</dbReference>
<accession>A0A2M7TKU6</accession>
<protein>
    <recommendedName>
        <fullName evidence="2">Glycosyltransferase subfamily 4-like N-terminal domain-containing protein</fullName>
    </recommendedName>
</protein>
<dbReference type="Proteomes" id="UP000229753">
    <property type="component" value="Unassembled WGS sequence"/>
</dbReference>